<dbReference type="EMBL" id="UYWY01000116">
    <property type="protein sequence ID" value="VDM23963.1"/>
    <property type="molecule type" value="Genomic_DNA"/>
</dbReference>
<protein>
    <submittedName>
        <fullName evidence="3">Nkap_C domain-containing protein</fullName>
    </submittedName>
</protein>
<dbReference type="AlphaFoldDB" id="A0A183TVL5"/>
<keyword evidence="2" id="KW-1185">Reference proteome</keyword>
<evidence type="ECO:0000313" key="2">
    <source>
        <dbReference type="Proteomes" id="UP000050794"/>
    </source>
</evidence>
<reference evidence="1 2" key="2">
    <citation type="submission" date="2018-11" db="EMBL/GenBank/DDBJ databases">
        <authorList>
            <consortium name="Pathogen Informatics"/>
        </authorList>
    </citation>
    <scope>NUCLEOTIDE SEQUENCE [LARGE SCALE GENOMIC DNA]</scope>
</reference>
<evidence type="ECO:0000313" key="1">
    <source>
        <dbReference type="EMBL" id="VDM23963.1"/>
    </source>
</evidence>
<reference evidence="3" key="1">
    <citation type="submission" date="2016-06" db="UniProtKB">
        <authorList>
            <consortium name="WormBaseParasite"/>
        </authorList>
    </citation>
    <scope>IDENTIFICATION</scope>
</reference>
<gene>
    <name evidence="1" type="ORF">TCNE_LOCUS285</name>
</gene>
<name>A0A183TVL5_TOXCA</name>
<proteinExistence type="predicted"/>
<evidence type="ECO:0000313" key="3">
    <source>
        <dbReference type="WBParaSite" id="TCNE_0000028401-mRNA-1"/>
    </source>
</evidence>
<sequence>MLFAFITWEVPAIVDHVASVLLMSNEGAVCVRIYLGKGEPSPFESWMLSRAGMFDKHDWRKPATNYNLLYSREKFLMALGEEMRNRGIVRHDATLTMRQQRMMEKVLKSWNEEDGEQQLEQLKKSIDISALRGQVCHGAGAAEVLRGGRAHDSVDRSVGEWGGEAGGTSGAGAETCTTGLNRTVFKRVSLQEAVPDECEAAFEGGSV</sequence>
<dbReference type="WBParaSite" id="TCNE_0000028401-mRNA-1">
    <property type="protein sequence ID" value="TCNE_0000028401-mRNA-1"/>
    <property type="gene ID" value="TCNE_0000028401"/>
</dbReference>
<dbReference type="Proteomes" id="UP000050794">
    <property type="component" value="Unassembled WGS sequence"/>
</dbReference>
<accession>A0A183TVL5</accession>
<organism evidence="2 3">
    <name type="scientific">Toxocara canis</name>
    <name type="common">Canine roundworm</name>
    <dbReference type="NCBI Taxonomy" id="6265"/>
    <lineage>
        <taxon>Eukaryota</taxon>
        <taxon>Metazoa</taxon>
        <taxon>Ecdysozoa</taxon>
        <taxon>Nematoda</taxon>
        <taxon>Chromadorea</taxon>
        <taxon>Rhabditida</taxon>
        <taxon>Spirurina</taxon>
        <taxon>Ascaridomorpha</taxon>
        <taxon>Ascaridoidea</taxon>
        <taxon>Toxocaridae</taxon>
        <taxon>Toxocara</taxon>
    </lineage>
</organism>